<protein>
    <submittedName>
        <fullName evidence="3">Uncharacterized protein</fullName>
    </submittedName>
</protein>
<dbReference type="Proteomes" id="UP001212841">
    <property type="component" value="Unassembled WGS sequence"/>
</dbReference>
<feature type="non-terminal residue" evidence="3">
    <location>
        <position position="1"/>
    </location>
</feature>
<comment type="caution">
    <text evidence="3">The sequence shown here is derived from an EMBL/GenBank/DDBJ whole genome shotgun (WGS) entry which is preliminary data.</text>
</comment>
<reference evidence="3" key="1">
    <citation type="submission" date="2020-05" db="EMBL/GenBank/DDBJ databases">
        <title>Phylogenomic resolution of chytrid fungi.</title>
        <authorList>
            <person name="Stajich J.E."/>
            <person name="Amses K."/>
            <person name="Simmons R."/>
            <person name="Seto K."/>
            <person name="Myers J."/>
            <person name="Bonds A."/>
            <person name="Quandt C.A."/>
            <person name="Barry K."/>
            <person name="Liu P."/>
            <person name="Grigoriev I."/>
            <person name="Longcore J.E."/>
            <person name="James T.Y."/>
        </authorList>
    </citation>
    <scope>NUCLEOTIDE SEQUENCE</scope>
    <source>
        <strain evidence="3">JEL0318</strain>
    </source>
</reference>
<name>A0AAD5WZJ8_9FUNG</name>
<keyword evidence="2" id="KW-0812">Transmembrane</keyword>
<evidence type="ECO:0000256" key="2">
    <source>
        <dbReference type="SAM" id="Phobius"/>
    </source>
</evidence>
<keyword evidence="2" id="KW-0472">Membrane</keyword>
<proteinExistence type="predicted"/>
<feature type="region of interest" description="Disordered" evidence="1">
    <location>
        <begin position="1"/>
        <end position="54"/>
    </location>
</feature>
<gene>
    <name evidence="3" type="ORF">HK097_005393</name>
</gene>
<organism evidence="3 4">
    <name type="scientific">Rhizophlyctis rosea</name>
    <dbReference type="NCBI Taxonomy" id="64517"/>
    <lineage>
        <taxon>Eukaryota</taxon>
        <taxon>Fungi</taxon>
        <taxon>Fungi incertae sedis</taxon>
        <taxon>Chytridiomycota</taxon>
        <taxon>Chytridiomycota incertae sedis</taxon>
        <taxon>Chytridiomycetes</taxon>
        <taxon>Rhizophlyctidales</taxon>
        <taxon>Rhizophlyctidaceae</taxon>
        <taxon>Rhizophlyctis</taxon>
    </lineage>
</organism>
<keyword evidence="4" id="KW-1185">Reference proteome</keyword>
<feature type="compositionally biased region" description="Basic and acidic residues" evidence="1">
    <location>
        <begin position="16"/>
        <end position="27"/>
    </location>
</feature>
<evidence type="ECO:0000313" key="3">
    <source>
        <dbReference type="EMBL" id="KAJ3031965.1"/>
    </source>
</evidence>
<dbReference type="AlphaFoldDB" id="A0AAD5WZJ8"/>
<sequence>GLPMIRDVSHGSFGTHKSDEESQKAEGDEASSQSPSTETQPLTTSQTPQTQPESEPTIHLYDALLFATDNDFLESSRVRAIFRENAVTPEDAKLFEMPPYLGVDDAPPPMLIVDDSPICEWCYPTAATLERHGPLMRVFHRSKCYMLAILVLFAMFCFIYFTLRSDKVIGKDK</sequence>
<feature type="compositionally biased region" description="Low complexity" evidence="1">
    <location>
        <begin position="31"/>
        <end position="54"/>
    </location>
</feature>
<keyword evidence="2" id="KW-1133">Transmembrane helix</keyword>
<evidence type="ECO:0000313" key="4">
    <source>
        <dbReference type="Proteomes" id="UP001212841"/>
    </source>
</evidence>
<dbReference type="EMBL" id="JADGJD010002525">
    <property type="protein sequence ID" value="KAJ3031965.1"/>
    <property type="molecule type" value="Genomic_DNA"/>
</dbReference>
<accession>A0AAD5WZJ8</accession>
<evidence type="ECO:0000256" key="1">
    <source>
        <dbReference type="SAM" id="MobiDB-lite"/>
    </source>
</evidence>
<feature type="transmembrane region" description="Helical" evidence="2">
    <location>
        <begin position="144"/>
        <end position="163"/>
    </location>
</feature>